<proteinExistence type="inferred from homology"/>
<dbReference type="InterPro" id="IPR006311">
    <property type="entry name" value="TAT_signal"/>
</dbReference>
<reference evidence="8 9" key="1">
    <citation type="submission" date="2018-05" db="EMBL/GenBank/DDBJ databases">
        <title>Complete genome sequence of Gordonia terrae NRRL B-16283.</title>
        <authorList>
            <person name="Garlena R.A."/>
            <person name="Russell D.A."/>
            <person name="Hatfull G.F."/>
        </authorList>
    </citation>
    <scope>NUCLEOTIDE SEQUENCE [LARGE SCALE GENOMIC DNA]</scope>
    <source>
        <strain evidence="8 9">NRRL B-16283</strain>
    </source>
</reference>
<dbReference type="PANTHER" id="PTHR30024:SF43">
    <property type="entry name" value="BLL4572 PROTEIN"/>
    <property type="match status" value="1"/>
</dbReference>
<feature type="compositionally biased region" description="Basic residues" evidence="7">
    <location>
        <begin position="1"/>
        <end position="14"/>
    </location>
</feature>
<evidence type="ECO:0000256" key="6">
    <source>
        <dbReference type="ARBA" id="ARBA00024031"/>
    </source>
</evidence>
<keyword evidence="4" id="KW-0997">Cell inner membrane</keyword>
<dbReference type="SUPFAM" id="SSF53850">
    <property type="entry name" value="Periplasmic binding protein-like II"/>
    <property type="match status" value="1"/>
</dbReference>
<dbReference type="CDD" id="cd13553">
    <property type="entry name" value="PBP2_NrtA_CpmA_like"/>
    <property type="match status" value="1"/>
</dbReference>
<name>A0AAD0NZW9_9ACTN</name>
<comment type="subcellular location">
    <subcellularLocation>
        <location evidence="1">Cell inner membrane</location>
    </subcellularLocation>
</comment>
<dbReference type="InterPro" id="IPR044527">
    <property type="entry name" value="NrtA/CpmA_ABC-bd_dom"/>
</dbReference>
<dbReference type="GO" id="GO:0005886">
    <property type="term" value="C:plasma membrane"/>
    <property type="evidence" value="ECO:0007669"/>
    <property type="project" value="UniProtKB-SubCell"/>
</dbReference>
<evidence type="ECO:0000313" key="9">
    <source>
        <dbReference type="Proteomes" id="UP000247118"/>
    </source>
</evidence>
<protein>
    <submittedName>
        <fullName evidence="8">ABC transporter substrate-binding protein</fullName>
    </submittedName>
</protein>
<dbReference type="PROSITE" id="PS51318">
    <property type="entry name" value="TAT"/>
    <property type="match status" value="1"/>
</dbReference>
<dbReference type="Gene3D" id="3.40.190.10">
    <property type="entry name" value="Periplasmic binding protein-like II"/>
    <property type="match status" value="2"/>
</dbReference>
<evidence type="ECO:0000256" key="3">
    <source>
        <dbReference type="ARBA" id="ARBA00022475"/>
    </source>
</evidence>
<sequence>MAARSRSRPHRSRPAHGDPDALRSPGGAAGVNAPISRRLLVAGVGGLTVAGGIGGIVGLGRAATAAPPSASDALRVGYLPITDAAPLLVAHAAGLYDPAAVSSTKPVLFRSWSSLAEAFVTRKVDVVHLLMPMAVALRYAMRSPVQVLGWNHTNGSALTVAPDIVDLEQLAGAQVAIPAWWSIHNIILQRMLRTHGLRPVIRTGASRGDKTVELIVMSPSDMVPALANGSIGGYVVADPFNAMAQVRKIGRIHTFLGDVWRQHACCALLVHQAAIDERPAAVQSLADSVVAAQHHIDLDRPRAAAELAGGYLPQPKPAIAKALTYDPADFAVSNVDWQPQRLGFQPFPFASFTERLVTEMDNTLVDGDRRFLGRLDPATVHADLVDDRFIRSAIGTRGGAAALGLPADLTRTEQVTP</sequence>
<dbReference type="Pfam" id="PF13379">
    <property type="entry name" value="NMT1_2"/>
    <property type="match status" value="1"/>
</dbReference>
<accession>A0AAD0NZW9</accession>
<comment type="similarity">
    <text evidence="6">Belongs to the CmpA/NrtA family.</text>
</comment>
<dbReference type="PANTHER" id="PTHR30024">
    <property type="entry name" value="ALIPHATIC SULFONATES-BINDING PROTEIN-RELATED"/>
    <property type="match status" value="1"/>
</dbReference>
<feature type="region of interest" description="Disordered" evidence="7">
    <location>
        <begin position="1"/>
        <end position="28"/>
    </location>
</feature>
<keyword evidence="3" id="KW-1003">Cell membrane</keyword>
<evidence type="ECO:0000256" key="7">
    <source>
        <dbReference type="SAM" id="MobiDB-lite"/>
    </source>
</evidence>
<evidence type="ECO:0000313" key="8">
    <source>
        <dbReference type="EMBL" id="AWO85915.1"/>
    </source>
</evidence>
<organism evidence="8 9">
    <name type="scientific">Gordonia terrae</name>
    <dbReference type="NCBI Taxonomy" id="2055"/>
    <lineage>
        <taxon>Bacteria</taxon>
        <taxon>Bacillati</taxon>
        <taxon>Actinomycetota</taxon>
        <taxon>Actinomycetes</taxon>
        <taxon>Mycobacteriales</taxon>
        <taxon>Gordoniaceae</taxon>
        <taxon>Gordonia</taxon>
    </lineage>
</organism>
<evidence type="ECO:0000256" key="5">
    <source>
        <dbReference type="ARBA" id="ARBA00023136"/>
    </source>
</evidence>
<evidence type="ECO:0000256" key="2">
    <source>
        <dbReference type="ARBA" id="ARBA00022448"/>
    </source>
</evidence>
<keyword evidence="5" id="KW-0472">Membrane</keyword>
<gene>
    <name evidence="8" type="ORF">DLJ61_22465</name>
</gene>
<dbReference type="Proteomes" id="UP000247118">
    <property type="component" value="Chromosome"/>
</dbReference>
<dbReference type="AlphaFoldDB" id="A0AAD0NZW9"/>
<keyword evidence="2" id="KW-0813">Transport</keyword>
<evidence type="ECO:0000256" key="4">
    <source>
        <dbReference type="ARBA" id="ARBA00022519"/>
    </source>
</evidence>
<evidence type="ECO:0000256" key="1">
    <source>
        <dbReference type="ARBA" id="ARBA00004533"/>
    </source>
</evidence>
<dbReference type="EMBL" id="CP029604">
    <property type="protein sequence ID" value="AWO85915.1"/>
    <property type="molecule type" value="Genomic_DNA"/>
</dbReference>